<accession>A0A6P2CFH5</accession>
<evidence type="ECO:0000256" key="3">
    <source>
        <dbReference type="ARBA" id="ARBA00022729"/>
    </source>
</evidence>
<proteinExistence type="inferred from homology"/>
<dbReference type="GO" id="GO:0030313">
    <property type="term" value="C:cell envelope"/>
    <property type="evidence" value="ECO:0007669"/>
    <property type="project" value="UniProtKB-SubCell"/>
</dbReference>
<gene>
    <name evidence="6" type="ORF">DW322_15235</name>
</gene>
<dbReference type="PANTHER" id="PTHR35936">
    <property type="entry name" value="MEMBRANE-BOUND LYTIC MUREIN TRANSGLYCOSYLASE F"/>
    <property type="match status" value="1"/>
</dbReference>
<evidence type="ECO:0000256" key="2">
    <source>
        <dbReference type="ARBA" id="ARBA00010333"/>
    </source>
</evidence>
<dbReference type="EMBL" id="QRCM01000001">
    <property type="protein sequence ID" value="TXG91315.1"/>
    <property type="molecule type" value="Genomic_DNA"/>
</dbReference>
<dbReference type="AlphaFoldDB" id="A0A6P2CFH5"/>
<comment type="caution">
    <text evidence="6">The sequence shown here is derived from an EMBL/GenBank/DDBJ whole genome shotgun (WGS) entry which is preliminary data.</text>
</comment>
<comment type="similarity">
    <text evidence="2 4">Belongs to the bacterial solute-binding protein 3 family.</text>
</comment>
<comment type="subcellular location">
    <subcellularLocation>
        <location evidence="1">Cell envelope</location>
    </subcellularLocation>
</comment>
<dbReference type="Proteomes" id="UP000471120">
    <property type="component" value="Unassembled WGS sequence"/>
</dbReference>
<dbReference type="PROSITE" id="PS01039">
    <property type="entry name" value="SBP_BACTERIAL_3"/>
    <property type="match status" value="1"/>
</dbReference>
<dbReference type="SMART" id="SM00062">
    <property type="entry name" value="PBPb"/>
    <property type="match status" value="1"/>
</dbReference>
<dbReference type="SUPFAM" id="SSF53850">
    <property type="entry name" value="Periplasmic binding protein-like II"/>
    <property type="match status" value="1"/>
</dbReference>
<sequence>MRGRAAVTLPSCPFGGSVSSRSLFARSRTARALCALVGGSALVLAGCTTNEEGGGPNEDATEVSVEKVDEIAAKLPENIASSGTLRVGVNVPYAPNEFKNAQGEIVGFDVDLMDAIASVLGVEAQYNEADFDRIIPAIEGGTYDLGMSSFTDTKEREETVDFVTYFSAGSQWAQPAGESVDPNNACGLRVAVQTTTIQDIEELPAKNQACLDAGNPPIDIVKYDSQDEAANAVALGQVDAMSADSPVTAYAVKQSGDQLELAGDVFDASPYGWPVAKGSPLAPVLQEAMQHLIDDGAYRTISENWGVQDGMIEESVINGAIS</sequence>
<dbReference type="CDD" id="cd01004">
    <property type="entry name" value="PBP2_MidA_like"/>
    <property type="match status" value="1"/>
</dbReference>
<organism evidence="6 7">
    <name type="scientific">Rhodococcus rhodnii</name>
    <dbReference type="NCBI Taxonomy" id="38312"/>
    <lineage>
        <taxon>Bacteria</taxon>
        <taxon>Bacillati</taxon>
        <taxon>Actinomycetota</taxon>
        <taxon>Actinomycetes</taxon>
        <taxon>Mycobacteriales</taxon>
        <taxon>Nocardiaceae</taxon>
        <taxon>Rhodococcus</taxon>
    </lineage>
</organism>
<reference evidence="6 7" key="1">
    <citation type="submission" date="2018-07" db="EMBL/GenBank/DDBJ databases">
        <title>Genome sequence of Rhodococcus rhodnii ATCC 35071 from Rhodnius prolixus.</title>
        <authorList>
            <person name="Patel V."/>
            <person name="Vogel K.J."/>
        </authorList>
    </citation>
    <scope>NUCLEOTIDE SEQUENCE [LARGE SCALE GENOMIC DNA]</scope>
    <source>
        <strain evidence="6 7">ATCC 35071</strain>
    </source>
</reference>
<dbReference type="InterPro" id="IPR018313">
    <property type="entry name" value="SBP_3_CS"/>
</dbReference>
<dbReference type="Gene3D" id="3.40.190.10">
    <property type="entry name" value="Periplasmic binding protein-like II"/>
    <property type="match status" value="2"/>
</dbReference>
<name>A0A6P2CFH5_9NOCA</name>
<dbReference type="PANTHER" id="PTHR35936:SF17">
    <property type="entry name" value="ARGININE-BINDING EXTRACELLULAR PROTEIN ARTP"/>
    <property type="match status" value="1"/>
</dbReference>
<dbReference type="Pfam" id="PF00497">
    <property type="entry name" value="SBP_bac_3"/>
    <property type="match status" value="1"/>
</dbReference>
<keyword evidence="3" id="KW-0732">Signal</keyword>
<protein>
    <submittedName>
        <fullName evidence="6">ABC transporter substrate-binding protein</fullName>
    </submittedName>
</protein>
<evidence type="ECO:0000259" key="5">
    <source>
        <dbReference type="SMART" id="SM00062"/>
    </source>
</evidence>
<evidence type="ECO:0000313" key="7">
    <source>
        <dbReference type="Proteomes" id="UP000471120"/>
    </source>
</evidence>
<dbReference type="InterPro" id="IPR001638">
    <property type="entry name" value="Solute-binding_3/MltF_N"/>
</dbReference>
<evidence type="ECO:0000256" key="1">
    <source>
        <dbReference type="ARBA" id="ARBA00004196"/>
    </source>
</evidence>
<feature type="domain" description="Solute-binding protein family 3/N-terminal" evidence="5">
    <location>
        <begin position="84"/>
        <end position="309"/>
    </location>
</feature>
<evidence type="ECO:0000313" key="6">
    <source>
        <dbReference type="EMBL" id="TXG91315.1"/>
    </source>
</evidence>
<evidence type="ECO:0000256" key="4">
    <source>
        <dbReference type="RuleBase" id="RU003744"/>
    </source>
</evidence>